<protein>
    <submittedName>
        <fullName evidence="1">Uncharacterized protein</fullName>
    </submittedName>
</protein>
<dbReference type="EMBL" id="JAGMWT010000008">
    <property type="protein sequence ID" value="KAH7123980.1"/>
    <property type="molecule type" value="Genomic_DNA"/>
</dbReference>
<accession>A0A9P9ILY0</accession>
<reference evidence="1" key="1">
    <citation type="journal article" date="2021" name="Nat. Commun.">
        <title>Genetic determinants of endophytism in the Arabidopsis root mycobiome.</title>
        <authorList>
            <person name="Mesny F."/>
            <person name="Miyauchi S."/>
            <person name="Thiergart T."/>
            <person name="Pickel B."/>
            <person name="Atanasova L."/>
            <person name="Karlsson M."/>
            <person name="Huettel B."/>
            <person name="Barry K.W."/>
            <person name="Haridas S."/>
            <person name="Chen C."/>
            <person name="Bauer D."/>
            <person name="Andreopoulos W."/>
            <person name="Pangilinan J."/>
            <person name="LaButti K."/>
            <person name="Riley R."/>
            <person name="Lipzen A."/>
            <person name="Clum A."/>
            <person name="Drula E."/>
            <person name="Henrissat B."/>
            <person name="Kohler A."/>
            <person name="Grigoriev I.V."/>
            <person name="Martin F.M."/>
            <person name="Hacquard S."/>
        </authorList>
    </citation>
    <scope>NUCLEOTIDE SEQUENCE</scope>
    <source>
        <strain evidence="1">MPI-CAGE-CH-0243</strain>
    </source>
</reference>
<comment type="caution">
    <text evidence="1">The sequence shown here is derived from an EMBL/GenBank/DDBJ whole genome shotgun (WGS) entry which is preliminary data.</text>
</comment>
<evidence type="ECO:0000313" key="2">
    <source>
        <dbReference type="Proteomes" id="UP000700596"/>
    </source>
</evidence>
<evidence type="ECO:0000313" key="1">
    <source>
        <dbReference type="EMBL" id="KAH7123980.1"/>
    </source>
</evidence>
<dbReference type="Proteomes" id="UP000700596">
    <property type="component" value="Unassembled WGS sequence"/>
</dbReference>
<sequence>MFPKFYTSKTDLKILDSETEVANGRLVKCYNKSSYRLLCIASRKFDYSISLRNFEDVNIDHEDEEDYYNDSDDDNYGTDVDKDERMDNGSGFLGVASEGTLNKNTTLVVALPTVDQGAVANAVPVAERDGLINPANSAARPGRKILEAEIQHLSDRFGLTINSTANGNTVHAQQERCGTIFYKHSIGYHEMWLNDRCMDLYDPGVSITIINDACKMCIFWPDHNCADPNPTLITFGKHNGRFNADTYSYVCWP</sequence>
<name>A0A9P9ILY0_9PLEO</name>
<gene>
    <name evidence="1" type="ORF">B0J11DRAFT_507021</name>
</gene>
<proteinExistence type="predicted"/>
<keyword evidence="2" id="KW-1185">Reference proteome</keyword>
<organism evidence="1 2">
    <name type="scientific">Dendryphion nanum</name>
    <dbReference type="NCBI Taxonomy" id="256645"/>
    <lineage>
        <taxon>Eukaryota</taxon>
        <taxon>Fungi</taxon>
        <taxon>Dikarya</taxon>
        <taxon>Ascomycota</taxon>
        <taxon>Pezizomycotina</taxon>
        <taxon>Dothideomycetes</taxon>
        <taxon>Pleosporomycetidae</taxon>
        <taxon>Pleosporales</taxon>
        <taxon>Torulaceae</taxon>
        <taxon>Dendryphion</taxon>
    </lineage>
</organism>
<dbReference type="AlphaFoldDB" id="A0A9P9ILY0"/>